<gene>
    <name evidence="1" type="ORF">BjapCC829_28145</name>
</gene>
<evidence type="ECO:0000313" key="2">
    <source>
        <dbReference type="Proteomes" id="UP001430990"/>
    </source>
</evidence>
<dbReference type="RefSeq" id="WP_231142161.1">
    <property type="nucleotide sequence ID" value="NZ_CP088100.1"/>
</dbReference>
<sequence>MSGGLPVVWLTRQQSNVMTAADVAHMHRMEVGDLNRKDDDLIFGGKARLTVRLEPQKRLVKYRDFLRDGGAPLVDPACLTQTALTQWYVYLGVIPPRKIDITMTVALIVECLDHHIQTHPDADARERFAEQRAQIATLPPDRLASFDLRTTG</sequence>
<evidence type="ECO:0000313" key="1">
    <source>
        <dbReference type="EMBL" id="UFW83817.1"/>
    </source>
</evidence>
<name>A0ABY3QF11_9BRAD</name>
<dbReference type="EMBL" id="CP088100">
    <property type="protein sequence ID" value="UFW83817.1"/>
    <property type="molecule type" value="Genomic_DNA"/>
</dbReference>
<reference evidence="1" key="1">
    <citation type="submission" date="2021-11" db="EMBL/GenBank/DDBJ databases">
        <title>Australian commercial rhizobial inoculants.</title>
        <authorList>
            <person name="Kohlmeier M.G."/>
            <person name="O'Hara G.W."/>
            <person name="Colombi E."/>
            <person name="Ramsay J.P."/>
            <person name="Terpolilli J."/>
        </authorList>
    </citation>
    <scope>NUCLEOTIDE SEQUENCE</scope>
    <source>
        <strain evidence="1">CC829</strain>
    </source>
</reference>
<organism evidence="1 2">
    <name type="scientific">Bradyrhizobium barranii</name>
    <dbReference type="NCBI Taxonomy" id="2992140"/>
    <lineage>
        <taxon>Bacteria</taxon>
        <taxon>Pseudomonadati</taxon>
        <taxon>Pseudomonadota</taxon>
        <taxon>Alphaproteobacteria</taxon>
        <taxon>Hyphomicrobiales</taxon>
        <taxon>Nitrobacteraceae</taxon>
        <taxon>Bradyrhizobium</taxon>
    </lineage>
</organism>
<dbReference type="Proteomes" id="UP001430990">
    <property type="component" value="Chromosome"/>
</dbReference>
<protein>
    <submittedName>
        <fullName evidence="1">Uncharacterized protein</fullName>
    </submittedName>
</protein>
<keyword evidence="2" id="KW-1185">Reference proteome</keyword>
<accession>A0ABY3QF11</accession>
<proteinExistence type="predicted"/>